<feature type="domain" description="DUF6697" evidence="3">
    <location>
        <begin position="396"/>
        <end position="589"/>
    </location>
</feature>
<dbReference type="Proteomes" id="UP000565441">
    <property type="component" value="Unassembled WGS sequence"/>
</dbReference>
<reference evidence="4 5" key="1">
    <citation type="journal article" date="2020" name="ISME J.">
        <title>Uncovering the hidden diversity of litter-decomposition mechanisms in mushroom-forming fungi.</title>
        <authorList>
            <person name="Floudas D."/>
            <person name="Bentzer J."/>
            <person name="Ahren D."/>
            <person name="Johansson T."/>
            <person name="Persson P."/>
            <person name="Tunlid A."/>
        </authorList>
    </citation>
    <scope>NUCLEOTIDE SEQUENCE [LARGE SCALE GENOMIC DNA]</scope>
    <source>
        <strain evidence="4 5">CBS 661.87</strain>
    </source>
</reference>
<protein>
    <recommendedName>
        <fullName evidence="3">DUF6697 domain-containing protein</fullName>
    </recommendedName>
</protein>
<dbReference type="OrthoDB" id="3176940at2759"/>
<organism evidence="4 5">
    <name type="scientific">Tricholomella constricta</name>
    <dbReference type="NCBI Taxonomy" id="117010"/>
    <lineage>
        <taxon>Eukaryota</taxon>
        <taxon>Fungi</taxon>
        <taxon>Dikarya</taxon>
        <taxon>Basidiomycota</taxon>
        <taxon>Agaricomycotina</taxon>
        <taxon>Agaricomycetes</taxon>
        <taxon>Agaricomycetidae</taxon>
        <taxon>Agaricales</taxon>
        <taxon>Tricholomatineae</taxon>
        <taxon>Lyophyllaceae</taxon>
        <taxon>Tricholomella</taxon>
    </lineage>
</organism>
<feature type="region of interest" description="Disordered" evidence="1">
    <location>
        <begin position="591"/>
        <end position="670"/>
    </location>
</feature>
<feature type="compositionally biased region" description="Basic residues" evidence="1">
    <location>
        <begin position="598"/>
        <end position="613"/>
    </location>
</feature>
<evidence type="ECO:0000256" key="2">
    <source>
        <dbReference type="SAM" id="SignalP"/>
    </source>
</evidence>
<dbReference type="EMBL" id="JAACJP010000044">
    <property type="protein sequence ID" value="KAF5372045.1"/>
    <property type="molecule type" value="Genomic_DNA"/>
</dbReference>
<feature type="signal peptide" evidence="2">
    <location>
        <begin position="1"/>
        <end position="23"/>
    </location>
</feature>
<keyword evidence="2" id="KW-0732">Signal</keyword>
<dbReference type="InterPro" id="IPR046520">
    <property type="entry name" value="DUF6697"/>
</dbReference>
<proteinExistence type="predicted"/>
<feature type="compositionally biased region" description="Acidic residues" evidence="1">
    <location>
        <begin position="632"/>
        <end position="654"/>
    </location>
</feature>
<evidence type="ECO:0000256" key="1">
    <source>
        <dbReference type="SAM" id="MobiDB-lite"/>
    </source>
</evidence>
<dbReference type="AlphaFoldDB" id="A0A8H5GWE0"/>
<sequence length="670" mass="74937">MVAILRILFTTAAVLFASLPVLANPAPAIVPASLEAIHKLTKRQSSATTPKVDLNKLPEECKPVCKETNDKFSAALAILNPNLAVILGDFDVRTVSMKEDLSETKIVVKALPKTEDIKDIKPKGTLNGSLVIKEDDAHKVEDNLKVDGDNLRSSPGAQLMFGMFKAEPCTADATNIKVEKLERDEVKNLSHEGSIPAEVIDDPMPADIIDDPQAIPADTMDDPIPEGILNDPLPAVIIDDAIIEGLDVQADVHDLDSVDAPSPTHEGERAYTPVREDTPSALLNDDIITPISSPRQTPVADAIDESTEVRQPKRRRVYMEAVEVLDLEAVYSQPVTFRPSEETIKMLNEKMKKLENPNVKKKEGRGLSMDTVRDRLLPIGLDPYPISLERSIQDVTITRKFLSAHYGGNTQATFPTIRRALLNEHGLDDFMYPNLDFNPHAPEMPGAPGLFFAADGEAAHDWPEIERVITRIRQGIWQYQGQYKMTPAPSLTKAEWACQKSKVRDTWARKINEKGWGRVVRARIHLRKTLGRPFTKTEFEKAMASSREYKEIVPAEIAQALLRGDESIAVWTMKCVGYDIDFQRNLADKFPTWVPPPPKKKKENSGKTRKKTVKKETKEVKIGKKRKRADLDVESESEPEDSDEDVDDSEEEEELMYRPRGTRSRPIVLM</sequence>
<comment type="caution">
    <text evidence="4">The sequence shown here is derived from an EMBL/GenBank/DDBJ whole genome shotgun (WGS) entry which is preliminary data.</text>
</comment>
<name>A0A8H5GWE0_9AGAR</name>
<feature type="chain" id="PRO_5034046921" description="DUF6697 domain-containing protein" evidence="2">
    <location>
        <begin position="24"/>
        <end position="670"/>
    </location>
</feature>
<keyword evidence="5" id="KW-1185">Reference proteome</keyword>
<dbReference type="Pfam" id="PF20411">
    <property type="entry name" value="DUF6697"/>
    <property type="match status" value="1"/>
</dbReference>
<evidence type="ECO:0000313" key="4">
    <source>
        <dbReference type="EMBL" id="KAF5372045.1"/>
    </source>
</evidence>
<evidence type="ECO:0000259" key="3">
    <source>
        <dbReference type="Pfam" id="PF20411"/>
    </source>
</evidence>
<evidence type="ECO:0000313" key="5">
    <source>
        <dbReference type="Proteomes" id="UP000565441"/>
    </source>
</evidence>
<gene>
    <name evidence="4" type="ORF">D9615_008076</name>
</gene>
<accession>A0A8H5GWE0</accession>